<name>A0ABZ1TTL0_9ACTN</name>
<feature type="chain" id="PRO_5046488710" evidence="1">
    <location>
        <begin position="33"/>
        <end position="207"/>
    </location>
</feature>
<keyword evidence="3" id="KW-1185">Reference proteome</keyword>
<proteinExistence type="predicted"/>
<dbReference type="Pfam" id="PF10604">
    <property type="entry name" value="Polyketide_cyc2"/>
    <property type="match status" value="1"/>
</dbReference>
<dbReference type="EMBL" id="CP108110">
    <property type="protein sequence ID" value="WUQ82043.1"/>
    <property type="molecule type" value="Genomic_DNA"/>
</dbReference>
<evidence type="ECO:0000313" key="2">
    <source>
        <dbReference type="EMBL" id="WUQ82043.1"/>
    </source>
</evidence>
<evidence type="ECO:0000256" key="1">
    <source>
        <dbReference type="SAM" id="SignalP"/>
    </source>
</evidence>
<gene>
    <name evidence="2" type="ORF">OHA16_03050</name>
</gene>
<dbReference type="SUPFAM" id="SSF55961">
    <property type="entry name" value="Bet v1-like"/>
    <property type="match status" value="1"/>
</dbReference>
<keyword evidence="1" id="KW-0732">Signal</keyword>
<dbReference type="RefSeq" id="WP_328953111.1">
    <property type="nucleotide sequence ID" value="NZ_CP108110.1"/>
</dbReference>
<dbReference type="InterPro" id="IPR019587">
    <property type="entry name" value="Polyketide_cyclase/dehydratase"/>
</dbReference>
<sequence length="207" mass="21938">MFAGRKIGIRAAVITVPLVVGLLSGAAAPAGAQSAKPAKGLSCRGAGVDPAAQIRYRTEAVIDAPLDVVWKLQADVDRWPSWQQAVSSAERLDHGRFRAGSAFHWTTPIPPGTGIPATGLDITSTVRQVKDRSCIRWTGPADGEGLHIDGVHVWNFTKVRGGVRVSTEETHTGPQVDANVPLATAILRAGLEGWLTDLKATAEARVR</sequence>
<feature type="signal peptide" evidence="1">
    <location>
        <begin position="1"/>
        <end position="32"/>
    </location>
</feature>
<organism evidence="2 3">
    <name type="scientific">Kitasatospora purpeofusca</name>
    <dbReference type="NCBI Taxonomy" id="67352"/>
    <lineage>
        <taxon>Bacteria</taxon>
        <taxon>Bacillati</taxon>
        <taxon>Actinomycetota</taxon>
        <taxon>Actinomycetes</taxon>
        <taxon>Kitasatosporales</taxon>
        <taxon>Streptomycetaceae</taxon>
        <taxon>Kitasatospora</taxon>
    </lineage>
</organism>
<evidence type="ECO:0000313" key="3">
    <source>
        <dbReference type="Proteomes" id="UP001432222"/>
    </source>
</evidence>
<accession>A0ABZ1TTL0</accession>
<dbReference type="Proteomes" id="UP001432222">
    <property type="component" value="Chromosome"/>
</dbReference>
<dbReference type="Gene3D" id="3.30.530.20">
    <property type="match status" value="1"/>
</dbReference>
<dbReference type="InterPro" id="IPR023393">
    <property type="entry name" value="START-like_dom_sf"/>
</dbReference>
<reference evidence="2" key="1">
    <citation type="submission" date="2022-10" db="EMBL/GenBank/DDBJ databases">
        <title>The complete genomes of actinobacterial strains from the NBC collection.</title>
        <authorList>
            <person name="Joergensen T.S."/>
            <person name="Alvarez Arevalo M."/>
            <person name="Sterndorff E.B."/>
            <person name="Faurdal D."/>
            <person name="Vuksanovic O."/>
            <person name="Mourched A.-S."/>
            <person name="Charusanti P."/>
            <person name="Shaw S."/>
            <person name="Blin K."/>
            <person name="Weber T."/>
        </authorList>
    </citation>
    <scope>NUCLEOTIDE SEQUENCE</scope>
    <source>
        <strain evidence="2">NBC_00222</strain>
    </source>
</reference>
<protein>
    <submittedName>
        <fullName evidence="2">SRPBCC family protein</fullName>
    </submittedName>
</protein>